<dbReference type="Pfam" id="PF02627">
    <property type="entry name" value="CMD"/>
    <property type="match status" value="1"/>
</dbReference>
<evidence type="ECO:0000313" key="3">
    <source>
        <dbReference type="EMBL" id="VFA99494.1"/>
    </source>
</evidence>
<dbReference type="GO" id="GO:0051920">
    <property type="term" value="F:peroxiredoxin activity"/>
    <property type="evidence" value="ECO:0007669"/>
    <property type="project" value="InterPro"/>
</dbReference>
<gene>
    <name evidence="3" type="ORF">NCTC10797_03277</name>
</gene>
<dbReference type="Gene3D" id="1.20.1290.10">
    <property type="entry name" value="AhpD-like"/>
    <property type="match status" value="1"/>
</dbReference>
<dbReference type="Proteomes" id="UP000290439">
    <property type="component" value="Chromosome"/>
</dbReference>
<feature type="domain" description="Carboxymuconolactone decarboxylase-like" evidence="2">
    <location>
        <begin position="31"/>
        <end position="106"/>
    </location>
</feature>
<protein>
    <submittedName>
        <fullName evidence="3">Argininosuccinate synthase</fullName>
    </submittedName>
</protein>
<feature type="region of interest" description="Disordered" evidence="1">
    <location>
        <begin position="1"/>
        <end position="20"/>
    </location>
</feature>
<evidence type="ECO:0000256" key="1">
    <source>
        <dbReference type="SAM" id="MobiDB-lite"/>
    </source>
</evidence>
<dbReference type="InterPro" id="IPR003779">
    <property type="entry name" value="CMD-like"/>
</dbReference>
<dbReference type="InterPro" id="IPR029032">
    <property type="entry name" value="AhpD-like"/>
</dbReference>
<dbReference type="RefSeq" id="WP_130917687.1">
    <property type="nucleotide sequence ID" value="NZ_JADLPI010000002.1"/>
</dbReference>
<dbReference type="AlphaFoldDB" id="A0A4U8W4P2"/>
<evidence type="ECO:0000313" key="4">
    <source>
        <dbReference type="Proteomes" id="UP000290439"/>
    </source>
</evidence>
<dbReference type="PANTHER" id="PTHR34846">
    <property type="entry name" value="4-CARBOXYMUCONOLACTONE DECARBOXYLASE FAMILY PROTEIN (AFU_ORTHOLOGUE AFUA_6G11590)"/>
    <property type="match status" value="1"/>
</dbReference>
<accession>A0A4U8W4P2</accession>
<dbReference type="SUPFAM" id="SSF69118">
    <property type="entry name" value="AhpD-like"/>
    <property type="match status" value="1"/>
</dbReference>
<proteinExistence type="predicted"/>
<evidence type="ECO:0000259" key="2">
    <source>
        <dbReference type="Pfam" id="PF02627"/>
    </source>
</evidence>
<reference evidence="3 4" key="1">
    <citation type="submission" date="2019-02" db="EMBL/GenBank/DDBJ databases">
        <authorList>
            <consortium name="Pathogen Informatics"/>
        </authorList>
    </citation>
    <scope>NUCLEOTIDE SEQUENCE [LARGE SCALE GENOMIC DNA]</scope>
    <source>
        <strain evidence="3 4">3012STDY6756504</strain>
    </source>
</reference>
<dbReference type="EMBL" id="LR215973">
    <property type="protein sequence ID" value="VFA99494.1"/>
    <property type="molecule type" value="Genomic_DNA"/>
</dbReference>
<organism evidence="3 4">
    <name type="scientific">Nocardia cyriacigeorgica</name>
    <dbReference type="NCBI Taxonomy" id="135487"/>
    <lineage>
        <taxon>Bacteria</taxon>
        <taxon>Bacillati</taxon>
        <taxon>Actinomycetota</taxon>
        <taxon>Actinomycetes</taxon>
        <taxon>Mycobacteriales</taxon>
        <taxon>Nocardiaceae</taxon>
        <taxon>Nocardia</taxon>
    </lineage>
</organism>
<name>A0A4U8W4P2_9NOCA</name>
<sequence length="172" mass="18468">MQENSTATRERTGSRLRNPQQLVPELAEVGAALFKATGNGTVPRTTIGLVQLRIGQIVGSTYLVVLHTGNLRTAGESEERIAAVATWQDAPYFTEAERAALALAEAVAQPSAAGERVSDELYARAAEHYDEQAMATLAMAIGQVNFFVALAVIGKPLPGRPPAEQWTPVRDR</sequence>
<dbReference type="PANTHER" id="PTHR34846:SF10">
    <property type="entry name" value="CYTOPLASMIC PROTEIN"/>
    <property type="match status" value="1"/>
</dbReference>